<dbReference type="AlphaFoldDB" id="A0A6A4VNJ9"/>
<keyword evidence="3" id="KW-1185">Reference proteome</keyword>
<comment type="caution">
    <text evidence="2">The sequence shown here is derived from an EMBL/GenBank/DDBJ whole genome shotgun (WGS) entry which is preliminary data.</text>
</comment>
<sequence length="100" mass="10627">MRRHRRAKELDQRRLQDQDNAEDEVHVEGAVKQNPALSVTEKDIANAIGKWLVNSRDREGYRTARQATNSSGGGSGGADTSNGGGGGSGVKHNADADEAV</sequence>
<feature type="compositionally biased region" description="Basic and acidic residues" evidence="1">
    <location>
        <begin position="8"/>
        <end position="29"/>
    </location>
</feature>
<reference evidence="2 3" key="1">
    <citation type="submission" date="2019-07" db="EMBL/GenBank/DDBJ databases">
        <title>Draft genome assembly of a fouling barnacle, Amphibalanus amphitrite (Darwin, 1854): The first reference genome for Thecostraca.</title>
        <authorList>
            <person name="Kim W."/>
        </authorList>
    </citation>
    <scope>NUCLEOTIDE SEQUENCE [LARGE SCALE GENOMIC DNA]</scope>
    <source>
        <strain evidence="2">SNU_AA5</strain>
        <tissue evidence="2">Soma without cirri and trophi</tissue>
    </source>
</reference>
<feature type="compositionally biased region" description="Gly residues" evidence="1">
    <location>
        <begin position="71"/>
        <end position="89"/>
    </location>
</feature>
<feature type="region of interest" description="Disordered" evidence="1">
    <location>
        <begin position="56"/>
        <end position="100"/>
    </location>
</feature>
<evidence type="ECO:0000313" key="3">
    <source>
        <dbReference type="Proteomes" id="UP000440578"/>
    </source>
</evidence>
<gene>
    <name evidence="2" type="ORF">FJT64_007862</name>
</gene>
<dbReference type="Proteomes" id="UP000440578">
    <property type="component" value="Unassembled WGS sequence"/>
</dbReference>
<evidence type="ECO:0000256" key="1">
    <source>
        <dbReference type="SAM" id="MobiDB-lite"/>
    </source>
</evidence>
<evidence type="ECO:0000313" key="2">
    <source>
        <dbReference type="EMBL" id="KAF0294499.1"/>
    </source>
</evidence>
<accession>A0A6A4VNJ9</accession>
<protein>
    <submittedName>
        <fullName evidence="2">Uncharacterized protein</fullName>
    </submittedName>
</protein>
<dbReference type="EMBL" id="VIIS01001684">
    <property type="protein sequence ID" value="KAF0294499.1"/>
    <property type="molecule type" value="Genomic_DNA"/>
</dbReference>
<feature type="region of interest" description="Disordered" evidence="1">
    <location>
        <begin position="1"/>
        <end position="34"/>
    </location>
</feature>
<name>A0A6A4VNJ9_AMPAM</name>
<organism evidence="2 3">
    <name type="scientific">Amphibalanus amphitrite</name>
    <name type="common">Striped barnacle</name>
    <name type="synonym">Balanus amphitrite</name>
    <dbReference type="NCBI Taxonomy" id="1232801"/>
    <lineage>
        <taxon>Eukaryota</taxon>
        <taxon>Metazoa</taxon>
        <taxon>Ecdysozoa</taxon>
        <taxon>Arthropoda</taxon>
        <taxon>Crustacea</taxon>
        <taxon>Multicrustacea</taxon>
        <taxon>Cirripedia</taxon>
        <taxon>Thoracica</taxon>
        <taxon>Thoracicalcarea</taxon>
        <taxon>Balanomorpha</taxon>
        <taxon>Balanoidea</taxon>
        <taxon>Balanidae</taxon>
        <taxon>Amphibalaninae</taxon>
        <taxon>Amphibalanus</taxon>
    </lineage>
</organism>
<proteinExistence type="predicted"/>